<comment type="caution">
    <text evidence="1">The sequence shown here is derived from an EMBL/GenBank/DDBJ whole genome shotgun (WGS) entry which is preliminary data.</text>
</comment>
<dbReference type="EMBL" id="JAENGY010000514">
    <property type="protein sequence ID" value="KAG6961286.1"/>
    <property type="molecule type" value="Genomic_DNA"/>
</dbReference>
<protein>
    <submittedName>
        <fullName evidence="1">Uncharacterized protein</fullName>
    </submittedName>
</protein>
<dbReference type="Proteomes" id="UP000709295">
    <property type="component" value="Unassembled WGS sequence"/>
</dbReference>
<keyword evidence="2" id="KW-1185">Reference proteome</keyword>
<reference evidence="1" key="1">
    <citation type="submission" date="2021-01" db="EMBL/GenBank/DDBJ databases">
        <title>Phytophthora aleatoria, a newly-described species from Pinus radiata is distinct from Phytophthora cactorum isolates based on comparative genomics.</title>
        <authorList>
            <person name="Mcdougal R."/>
            <person name="Panda P."/>
            <person name="Williams N."/>
            <person name="Studholme D.J."/>
        </authorList>
    </citation>
    <scope>NUCLEOTIDE SEQUENCE</scope>
    <source>
        <strain evidence="1">NZFS 4037</strain>
    </source>
</reference>
<evidence type="ECO:0000313" key="1">
    <source>
        <dbReference type="EMBL" id="KAG6961286.1"/>
    </source>
</evidence>
<gene>
    <name evidence="1" type="ORF">JG688_00009174</name>
</gene>
<sequence>MLTSKEKVSAMMSDYTEVLPPSSLKAEKTHQMRYTNRPYVPDAYKDDIIYTKPTPHQEDTAKATT</sequence>
<organism evidence="1 2">
    <name type="scientific">Phytophthora aleatoria</name>
    <dbReference type="NCBI Taxonomy" id="2496075"/>
    <lineage>
        <taxon>Eukaryota</taxon>
        <taxon>Sar</taxon>
        <taxon>Stramenopiles</taxon>
        <taxon>Oomycota</taxon>
        <taxon>Peronosporomycetes</taxon>
        <taxon>Peronosporales</taxon>
        <taxon>Peronosporaceae</taxon>
        <taxon>Phytophthora</taxon>
    </lineage>
</organism>
<dbReference type="AlphaFoldDB" id="A0A8J5M2K0"/>
<name>A0A8J5M2K0_9STRA</name>
<accession>A0A8J5M2K0</accession>
<evidence type="ECO:0000313" key="2">
    <source>
        <dbReference type="Proteomes" id="UP000709295"/>
    </source>
</evidence>
<proteinExistence type="predicted"/>